<dbReference type="EMBL" id="KI683983">
    <property type="protein sequence ID" value="ETK96844.1"/>
    <property type="molecule type" value="Genomic_DNA"/>
</dbReference>
<reference evidence="2" key="2">
    <citation type="submission" date="2013-11" db="EMBL/GenBank/DDBJ databases">
        <title>The Genome Sequence of Phytophthora parasitica CJ05E6.</title>
        <authorList>
            <consortium name="The Broad Institute Genomics Platform"/>
            <person name="Russ C."/>
            <person name="Tyler B."/>
            <person name="Panabieres F."/>
            <person name="Shan W."/>
            <person name="Tripathy S."/>
            <person name="Grunwald N."/>
            <person name="Machado M."/>
            <person name="Johnson C.S."/>
            <person name="Arredondo F."/>
            <person name="Hong C."/>
            <person name="Coffey M."/>
            <person name="Young S.K."/>
            <person name="Zeng Q."/>
            <person name="Gargeya S."/>
            <person name="Fitzgerald M."/>
            <person name="Abouelleil A."/>
            <person name="Alvarado L."/>
            <person name="Chapman S.B."/>
            <person name="Gainer-Dewar J."/>
            <person name="Goldberg J."/>
            <person name="Griggs A."/>
            <person name="Gujja S."/>
            <person name="Hansen M."/>
            <person name="Howarth C."/>
            <person name="Imamovic A."/>
            <person name="Ireland A."/>
            <person name="Larimer J."/>
            <person name="McCowan C."/>
            <person name="Murphy C."/>
            <person name="Pearson M."/>
            <person name="Poon T.W."/>
            <person name="Priest M."/>
            <person name="Roberts A."/>
            <person name="Saif S."/>
            <person name="Shea T."/>
            <person name="Sykes S."/>
            <person name="Wortman J."/>
            <person name="Nusbaum C."/>
            <person name="Birren B."/>
        </authorList>
    </citation>
    <scope>NUCLEOTIDE SEQUENCE [LARGE SCALE GENOMIC DNA]</scope>
    <source>
        <strain evidence="2">CJ05E6</strain>
    </source>
</reference>
<dbReference type="Proteomes" id="UP000053236">
    <property type="component" value="Unassembled WGS sequence"/>
</dbReference>
<sequence length="49" mass="5513">MQKPRCAKNLKQEIQQLQLSSDSARRAGMPRLQNTMEGLRQAQLLTAAC</sequence>
<dbReference type="Proteomes" id="UP000053864">
    <property type="component" value="Unassembled WGS sequence"/>
</dbReference>
<protein>
    <submittedName>
        <fullName evidence="2">Uncharacterized protein</fullName>
    </submittedName>
</protein>
<dbReference type="EMBL" id="KI673917">
    <property type="protein sequence ID" value="ETL35765.1"/>
    <property type="molecule type" value="Genomic_DNA"/>
</dbReference>
<dbReference type="AlphaFoldDB" id="W2INW1"/>
<name>W2INW1_PHYNI</name>
<evidence type="ECO:0000313" key="1">
    <source>
        <dbReference type="EMBL" id="ETK96844.1"/>
    </source>
</evidence>
<gene>
    <name evidence="1" type="ORF">L915_00529</name>
    <name evidence="2" type="ORF">L916_12149</name>
</gene>
<evidence type="ECO:0000313" key="2">
    <source>
        <dbReference type="EMBL" id="ETL35765.1"/>
    </source>
</evidence>
<proteinExistence type="predicted"/>
<organism evidence="2">
    <name type="scientific">Phytophthora nicotianae</name>
    <name type="common">Potato buckeye rot agent</name>
    <name type="synonym">Phytophthora parasitica</name>
    <dbReference type="NCBI Taxonomy" id="4792"/>
    <lineage>
        <taxon>Eukaryota</taxon>
        <taxon>Sar</taxon>
        <taxon>Stramenopiles</taxon>
        <taxon>Oomycota</taxon>
        <taxon>Peronosporomycetes</taxon>
        <taxon>Peronosporales</taxon>
        <taxon>Peronosporaceae</taxon>
        <taxon>Phytophthora</taxon>
    </lineage>
</organism>
<reference evidence="1" key="1">
    <citation type="submission" date="2013-11" db="EMBL/GenBank/DDBJ databases">
        <title>The Genome Sequence of Phytophthora parasitica CJ02B3.</title>
        <authorList>
            <consortium name="The Broad Institute Genomics Platform"/>
            <person name="Russ C."/>
            <person name="Tyler B."/>
            <person name="Panabieres F."/>
            <person name="Shan W."/>
            <person name="Tripathy S."/>
            <person name="Grunwald N."/>
            <person name="Machado M."/>
            <person name="Johnson C.S."/>
            <person name="Arredondo F."/>
            <person name="Hong C."/>
            <person name="Coffey M."/>
            <person name="Young S.K."/>
            <person name="Zeng Q."/>
            <person name="Gargeya S."/>
            <person name="Fitzgerald M."/>
            <person name="Abouelleil A."/>
            <person name="Alvarado L."/>
            <person name="Chapman S.B."/>
            <person name="Gainer-Dewar J."/>
            <person name="Goldberg J."/>
            <person name="Griggs A."/>
            <person name="Gujja S."/>
            <person name="Hansen M."/>
            <person name="Howarth C."/>
            <person name="Imamovic A."/>
            <person name="Ireland A."/>
            <person name="Larimer J."/>
            <person name="McCowan C."/>
            <person name="Murphy C."/>
            <person name="Pearson M."/>
            <person name="Poon T.W."/>
            <person name="Priest M."/>
            <person name="Roberts A."/>
            <person name="Saif S."/>
            <person name="Shea T."/>
            <person name="Sykes S."/>
            <person name="Wortman J."/>
            <person name="Nusbaum C."/>
            <person name="Birren B."/>
        </authorList>
    </citation>
    <scope>NUCLEOTIDE SEQUENCE [LARGE SCALE GENOMIC DNA]</scope>
    <source>
        <strain evidence="1">CJ02B3</strain>
    </source>
</reference>
<accession>W2INW1</accession>